<evidence type="ECO:0000256" key="1">
    <source>
        <dbReference type="SAM" id="Phobius"/>
    </source>
</evidence>
<dbReference type="SMART" id="SM00327">
    <property type="entry name" value="VWA"/>
    <property type="match status" value="1"/>
</dbReference>
<keyword evidence="4" id="KW-1185">Reference proteome</keyword>
<dbReference type="InterPro" id="IPR028087">
    <property type="entry name" value="Tad_N"/>
</dbReference>
<dbReference type="AlphaFoldDB" id="A0A5C5Z0R2"/>
<dbReference type="Gene3D" id="3.40.50.410">
    <property type="entry name" value="von Willebrand factor, type A domain"/>
    <property type="match status" value="1"/>
</dbReference>
<feature type="transmembrane region" description="Helical" evidence="1">
    <location>
        <begin position="29"/>
        <end position="51"/>
    </location>
</feature>
<reference evidence="3 4" key="1">
    <citation type="submission" date="2019-02" db="EMBL/GenBank/DDBJ databases">
        <title>Deep-cultivation of Planctomycetes and their phenomic and genomic characterization uncovers novel biology.</title>
        <authorList>
            <person name="Wiegand S."/>
            <person name="Jogler M."/>
            <person name="Boedeker C."/>
            <person name="Pinto D."/>
            <person name="Vollmers J."/>
            <person name="Rivas-Marin E."/>
            <person name="Kohn T."/>
            <person name="Peeters S.H."/>
            <person name="Heuer A."/>
            <person name="Rast P."/>
            <person name="Oberbeckmann S."/>
            <person name="Bunk B."/>
            <person name="Jeske O."/>
            <person name="Meyerdierks A."/>
            <person name="Storesund J.E."/>
            <person name="Kallscheuer N."/>
            <person name="Luecker S."/>
            <person name="Lage O.M."/>
            <person name="Pohl T."/>
            <person name="Merkel B.J."/>
            <person name="Hornburger P."/>
            <person name="Mueller R.-W."/>
            <person name="Bruemmer F."/>
            <person name="Labrenz M."/>
            <person name="Spormann A.M."/>
            <person name="Op Den Camp H."/>
            <person name="Overmann J."/>
            <person name="Amann R."/>
            <person name="Jetten M.S.M."/>
            <person name="Mascher T."/>
            <person name="Medema M.H."/>
            <person name="Devos D.P."/>
            <person name="Kaster A.-K."/>
            <person name="Ovreas L."/>
            <person name="Rohde M."/>
            <person name="Galperin M.Y."/>
            <person name="Jogler C."/>
        </authorList>
    </citation>
    <scope>NUCLEOTIDE SEQUENCE [LARGE SCALE GENOMIC DNA]</scope>
    <source>
        <strain evidence="3 4">CA13</strain>
    </source>
</reference>
<feature type="domain" description="VWFA" evidence="2">
    <location>
        <begin position="290"/>
        <end position="442"/>
    </location>
</feature>
<keyword evidence="1" id="KW-0812">Transmembrane</keyword>
<evidence type="ECO:0000313" key="3">
    <source>
        <dbReference type="EMBL" id="TWT80904.1"/>
    </source>
</evidence>
<gene>
    <name evidence="3" type="ORF">CA13_23500</name>
</gene>
<dbReference type="Proteomes" id="UP000315010">
    <property type="component" value="Unassembled WGS sequence"/>
</dbReference>
<dbReference type="Pfam" id="PF00092">
    <property type="entry name" value="VWA"/>
    <property type="match status" value="1"/>
</dbReference>
<organism evidence="3 4">
    <name type="scientific">Novipirellula herctigrandis</name>
    <dbReference type="NCBI Taxonomy" id="2527986"/>
    <lineage>
        <taxon>Bacteria</taxon>
        <taxon>Pseudomonadati</taxon>
        <taxon>Planctomycetota</taxon>
        <taxon>Planctomycetia</taxon>
        <taxon>Pirellulales</taxon>
        <taxon>Pirellulaceae</taxon>
        <taxon>Novipirellula</taxon>
    </lineage>
</organism>
<keyword evidence="1" id="KW-1133">Transmembrane helix</keyword>
<dbReference type="SUPFAM" id="SSF53300">
    <property type="entry name" value="vWA-like"/>
    <property type="match status" value="1"/>
</dbReference>
<proteinExistence type="predicted"/>
<comment type="caution">
    <text evidence="3">The sequence shown here is derived from an EMBL/GenBank/DDBJ whole genome shotgun (WGS) entry which is preliminary data.</text>
</comment>
<dbReference type="InterPro" id="IPR036465">
    <property type="entry name" value="vWFA_dom_sf"/>
</dbReference>
<sequence>MCAEFVGSMDTCRQLIESPRPASRRNGTVMALMAFLLPVLALLAAFCINAAQMQLTQTELMVATDAAARAGGRAFSEQQTIEAATVAAIATAALNDVNGEPLQIRAGESAAEIEFGITTQPSGLTGRYEFNKMPMALVESGEMIASAIRVNGNRDNTSVSGRVPFIIPGILDSHDFASHQQSVAMQVDRDITLVLDRSGSMFPDPRYHWPYHKGPNYMTAAEQEAAVAADIMTAEPEMRWVRVSGRWERQPTGNTVYQRASGVSRLRFEQWLWGEQNCPTQPWQDLVLAVDAFLSVLDATVQEEQVSFASYSSNASLDIGLTKDFSSVRSGIYEIAPSGGTAIGLGMRTGMPALTSAAARPYAAKTMVVMTDGNENSGSMYALPSVQQLVAQCPLTIHTVTFGSGADKDAMRAVALAGGGKHYHADTGAELISTFQEIANNLPSIITQ</sequence>
<dbReference type="EMBL" id="SJPJ01000001">
    <property type="protein sequence ID" value="TWT80904.1"/>
    <property type="molecule type" value="Genomic_DNA"/>
</dbReference>
<dbReference type="InterPro" id="IPR002035">
    <property type="entry name" value="VWF_A"/>
</dbReference>
<evidence type="ECO:0000313" key="4">
    <source>
        <dbReference type="Proteomes" id="UP000315010"/>
    </source>
</evidence>
<dbReference type="PROSITE" id="PS50234">
    <property type="entry name" value="VWFA"/>
    <property type="match status" value="1"/>
</dbReference>
<dbReference type="CDD" id="cd00198">
    <property type="entry name" value="vWFA"/>
    <property type="match status" value="1"/>
</dbReference>
<dbReference type="Pfam" id="PF13400">
    <property type="entry name" value="Tad"/>
    <property type="match status" value="1"/>
</dbReference>
<evidence type="ECO:0000259" key="2">
    <source>
        <dbReference type="PROSITE" id="PS50234"/>
    </source>
</evidence>
<accession>A0A5C5Z0R2</accession>
<keyword evidence="1" id="KW-0472">Membrane</keyword>
<protein>
    <submittedName>
        <fullName evidence="3">von Willebrand factor type A domain protein</fullName>
    </submittedName>
</protein>
<name>A0A5C5Z0R2_9BACT</name>